<dbReference type="InterPro" id="IPR044772">
    <property type="entry name" value="NO3_transporter"/>
</dbReference>
<dbReference type="InterPro" id="IPR036259">
    <property type="entry name" value="MFS_trans_sf"/>
</dbReference>
<feature type="transmembrane region" description="Helical" evidence="6">
    <location>
        <begin position="165"/>
        <end position="190"/>
    </location>
</feature>
<dbReference type="PANTHER" id="PTHR23515">
    <property type="entry name" value="HIGH-AFFINITY NITRATE TRANSPORTER 2.3"/>
    <property type="match status" value="1"/>
</dbReference>
<feature type="transmembrane region" description="Helical" evidence="6">
    <location>
        <begin position="383"/>
        <end position="400"/>
    </location>
</feature>
<evidence type="ECO:0000256" key="4">
    <source>
        <dbReference type="ARBA" id="ARBA00022989"/>
    </source>
</evidence>
<dbReference type="Proteomes" id="UP000238589">
    <property type="component" value="Unassembled WGS sequence"/>
</dbReference>
<evidence type="ECO:0000256" key="5">
    <source>
        <dbReference type="ARBA" id="ARBA00023136"/>
    </source>
</evidence>
<proteinExistence type="inferred from homology"/>
<evidence type="ECO:0000313" key="8">
    <source>
        <dbReference type="Proteomes" id="UP000238589"/>
    </source>
</evidence>
<comment type="caution">
    <text evidence="7">The sequence shown here is derived from an EMBL/GenBank/DDBJ whole genome shotgun (WGS) entry which is preliminary data.</text>
</comment>
<evidence type="ECO:0000256" key="2">
    <source>
        <dbReference type="ARBA" id="ARBA00008432"/>
    </source>
</evidence>
<feature type="transmembrane region" description="Helical" evidence="6">
    <location>
        <begin position="444"/>
        <end position="461"/>
    </location>
</feature>
<accession>A0A2S9K144</accession>
<dbReference type="EMBL" id="PVLQ01000088">
    <property type="protein sequence ID" value="PRD64173.1"/>
    <property type="molecule type" value="Genomic_DNA"/>
</dbReference>
<comment type="subcellular location">
    <subcellularLocation>
        <location evidence="1">Membrane</location>
        <topology evidence="1">Multi-pass membrane protein</topology>
    </subcellularLocation>
</comment>
<dbReference type="Pfam" id="PF07690">
    <property type="entry name" value="MFS_1"/>
    <property type="match status" value="1"/>
</dbReference>
<feature type="transmembrane region" description="Helical" evidence="6">
    <location>
        <begin position="100"/>
        <end position="118"/>
    </location>
</feature>
<feature type="transmembrane region" description="Helical" evidence="6">
    <location>
        <begin position="70"/>
        <end position="88"/>
    </location>
</feature>
<dbReference type="SUPFAM" id="SSF103473">
    <property type="entry name" value="MFS general substrate transporter"/>
    <property type="match status" value="1"/>
</dbReference>
<feature type="transmembrane region" description="Helical" evidence="6">
    <location>
        <begin position="224"/>
        <end position="245"/>
    </location>
</feature>
<feature type="transmembrane region" description="Helical" evidence="6">
    <location>
        <begin position="34"/>
        <end position="58"/>
    </location>
</feature>
<dbReference type="RefSeq" id="WP_105749549.1">
    <property type="nucleotide sequence ID" value="NZ_PVLQ01000088.1"/>
</dbReference>
<evidence type="ECO:0000313" key="7">
    <source>
        <dbReference type="EMBL" id="PRD64173.1"/>
    </source>
</evidence>
<evidence type="ECO:0000256" key="1">
    <source>
        <dbReference type="ARBA" id="ARBA00004141"/>
    </source>
</evidence>
<dbReference type="OrthoDB" id="9771451at2"/>
<reference evidence="7 8" key="1">
    <citation type="submission" date="2018-03" db="EMBL/GenBank/DDBJ databases">
        <title>Comparative genomics illustrates the genes involved in a hyperalkaliphilic mechanisms of Serpentinomonas isolated from highly-alkaline calcium-rich serpentinized springs.</title>
        <authorList>
            <person name="Suzuki S."/>
            <person name="Ishii S."/>
            <person name="Walworth N."/>
            <person name="Bird L."/>
            <person name="Kuenen J.G."/>
            <person name="Nealson K.H."/>
        </authorList>
    </citation>
    <scope>NUCLEOTIDE SEQUENCE [LARGE SCALE GENOMIC DNA]</scope>
    <source>
        <strain evidence="7 8">P1</strain>
    </source>
</reference>
<sequence>MNSKQTSSADITDWRPEDDAFWNASGKRTAYRNLWISVPALLCGFAIWGMWGIITVQMLNLGFPFSKDELFSLTAIAGLAGATMRIPASFLVRLAGGRNTIFLTTAMLLAPALGTGIALQHPEWPLWVFQLMALWSGVGGGNFASSMANIGTFFPKRLQGTALGLNAGLGNFGVTTMQIVIPLVMTVSLFGGLGGEPMTLVKDSGWILGKIVAGTPTWIQNAGFAWLLSLIPLSALCFFGMNNLTSVSPNIGSTIAAFLKIIWLYTLSFLPAGIGLYLYLPKPTGLGLLSMWLVMPLIIVSTLMLMKFTAFGTMKDNIAKQFAIFGNKHTWSMTALYIVTFGSFIGFSMALPLSITVIFGISHLPDAAGVMQHTLKNPNAPSALTYAWIGPFIGAAVRPVGGWISDKLGGSIVTQVISVVMALASVAVGYVMLQAYQSATPEQYFLPFMLLFVLLFTASGIGNGSTFRTIAMIFDRQQAGPVLGWTSAIAAYGAFVAPVVIGDQIKAGTPQVAMYGFAVFYALCLVLNWWFYLRAGSEIKNP</sequence>
<dbReference type="GO" id="GO:0015112">
    <property type="term" value="F:nitrate transmembrane transporter activity"/>
    <property type="evidence" value="ECO:0007669"/>
    <property type="project" value="InterPro"/>
</dbReference>
<dbReference type="InterPro" id="IPR011701">
    <property type="entry name" value="MFS"/>
</dbReference>
<feature type="transmembrane region" description="Helical" evidence="6">
    <location>
        <begin position="482"/>
        <end position="501"/>
    </location>
</feature>
<name>A0A2S9K144_9BURK</name>
<keyword evidence="8" id="KW-1185">Reference proteome</keyword>
<feature type="transmembrane region" description="Helical" evidence="6">
    <location>
        <begin position="257"/>
        <end position="280"/>
    </location>
</feature>
<dbReference type="Gene3D" id="1.20.1250.20">
    <property type="entry name" value="MFS general substrate transporter like domains"/>
    <property type="match status" value="2"/>
</dbReference>
<dbReference type="AlphaFoldDB" id="A0A2S9K144"/>
<feature type="transmembrane region" description="Helical" evidence="6">
    <location>
        <begin position="292"/>
        <end position="314"/>
    </location>
</feature>
<gene>
    <name evidence="7" type="ORF">C6P64_16005</name>
</gene>
<evidence type="ECO:0000256" key="6">
    <source>
        <dbReference type="SAM" id="Phobius"/>
    </source>
</evidence>
<keyword evidence="5 6" id="KW-0472">Membrane</keyword>
<dbReference type="GO" id="GO:0016020">
    <property type="term" value="C:membrane"/>
    <property type="evidence" value="ECO:0007669"/>
    <property type="project" value="UniProtKB-SubCell"/>
</dbReference>
<feature type="transmembrane region" description="Helical" evidence="6">
    <location>
        <begin position="513"/>
        <end position="533"/>
    </location>
</feature>
<organism evidence="7 8">
    <name type="scientific">Malikia granosa</name>
    <dbReference type="NCBI Taxonomy" id="263067"/>
    <lineage>
        <taxon>Bacteria</taxon>
        <taxon>Pseudomonadati</taxon>
        <taxon>Pseudomonadota</taxon>
        <taxon>Betaproteobacteria</taxon>
        <taxon>Burkholderiales</taxon>
        <taxon>Comamonadaceae</taxon>
        <taxon>Malikia</taxon>
    </lineage>
</organism>
<keyword evidence="3 6" id="KW-0812">Transmembrane</keyword>
<feature type="transmembrane region" description="Helical" evidence="6">
    <location>
        <begin position="124"/>
        <end position="144"/>
    </location>
</feature>
<feature type="transmembrane region" description="Helical" evidence="6">
    <location>
        <begin position="412"/>
        <end position="432"/>
    </location>
</feature>
<feature type="transmembrane region" description="Helical" evidence="6">
    <location>
        <begin position="335"/>
        <end position="363"/>
    </location>
</feature>
<keyword evidence="4 6" id="KW-1133">Transmembrane helix</keyword>
<comment type="similarity">
    <text evidence="2">Belongs to the major facilitator superfamily. Nitrate/nitrite porter (TC 2.A.1.8) family.</text>
</comment>
<protein>
    <submittedName>
        <fullName evidence="7">Antiporter</fullName>
    </submittedName>
</protein>
<evidence type="ECO:0000256" key="3">
    <source>
        <dbReference type="ARBA" id="ARBA00022692"/>
    </source>
</evidence>